<dbReference type="PANTHER" id="PTHR33164">
    <property type="entry name" value="TRANSCRIPTIONAL REGULATOR, MARR FAMILY"/>
    <property type="match status" value="1"/>
</dbReference>
<dbReference type="GO" id="GO:0003700">
    <property type="term" value="F:DNA-binding transcription factor activity"/>
    <property type="evidence" value="ECO:0007669"/>
    <property type="project" value="InterPro"/>
</dbReference>
<feature type="domain" description="HTH rpiR-type" evidence="3">
    <location>
        <begin position="83"/>
        <end position="159"/>
    </location>
</feature>
<organism evidence="4 5">
    <name type="scientific">Microbacterium oryzae</name>
    <dbReference type="NCBI Taxonomy" id="743009"/>
    <lineage>
        <taxon>Bacteria</taxon>
        <taxon>Bacillati</taxon>
        <taxon>Actinomycetota</taxon>
        <taxon>Actinomycetes</taxon>
        <taxon>Micrococcales</taxon>
        <taxon>Microbacteriaceae</taxon>
        <taxon>Microbacterium</taxon>
    </lineage>
</organism>
<proteinExistence type="predicted"/>
<dbReference type="PRINTS" id="PR00598">
    <property type="entry name" value="HTHMARR"/>
</dbReference>
<dbReference type="SMART" id="SM00347">
    <property type="entry name" value="HTH_MARR"/>
    <property type="match status" value="1"/>
</dbReference>
<reference evidence="4 5" key="1">
    <citation type="submission" date="2018-09" db="EMBL/GenBank/DDBJ databases">
        <title>Whole genome sequencing of Microbacterium oryzae strain MB-10T.</title>
        <authorList>
            <person name="Das S.K."/>
        </authorList>
    </citation>
    <scope>NUCLEOTIDE SEQUENCE [LARGE SCALE GENOMIC DNA]</scope>
    <source>
        <strain evidence="4 5">MB-10</strain>
    </source>
</reference>
<dbReference type="PANTHER" id="PTHR33164:SF43">
    <property type="entry name" value="HTH-TYPE TRANSCRIPTIONAL REPRESSOR YETL"/>
    <property type="match status" value="1"/>
</dbReference>
<feature type="compositionally biased region" description="Low complexity" evidence="1">
    <location>
        <begin position="8"/>
        <end position="26"/>
    </location>
</feature>
<dbReference type="InterPro" id="IPR036390">
    <property type="entry name" value="WH_DNA-bd_sf"/>
</dbReference>
<sequence>MPLRQVQSSSSSPFLSRRRPSSFSPSATRKVQIRIWFDARVSRSSSKVASREREERVTGDGQHVNHERKDGLVRAIADLRQAEARLARRRQASRSLSELDLSAVRIVVDVANEGRELTPTEIAETLQVSSASITAVLRRLEDAGFAELRANPADRRSKFVVATDVGRSLNDPVADSVTRAAVDLTEGERMVVSRFLRRVTEEIDAALQPELSRG</sequence>
<evidence type="ECO:0000259" key="3">
    <source>
        <dbReference type="PROSITE" id="PS51071"/>
    </source>
</evidence>
<protein>
    <submittedName>
        <fullName evidence="4">MarR family transcriptional regulator</fullName>
    </submittedName>
</protein>
<evidence type="ECO:0000259" key="2">
    <source>
        <dbReference type="PROSITE" id="PS50995"/>
    </source>
</evidence>
<dbReference type="SUPFAM" id="SSF46785">
    <property type="entry name" value="Winged helix' DNA-binding domain"/>
    <property type="match status" value="1"/>
</dbReference>
<dbReference type="InterPro" id="IPR000835">
    <property type="entry name" value="HTH_MarR-typ"/>
</dbReference>
<dbReference type="AlphaFoldDB" id="A0A6I6DTZ0"/>
<dbReference type="InterPro" id="IPR000281">
    <property type="entry name" value="HTH_RpiR"/>
</dbReference>
<dbReference type="PROSITE" id="PS50995">
    <property type="entry name" value="HTH_MARR_2"/>
    <property type="match status" value="1"/>
</dbReference>
<evidence type="ECO:0000313" key="5">
    <source>
        <dbReference type="Proteomes" id="UP000422989"/>
    </source>
</evidence>
<gene>
    <name evidence="4" type="ORF">D7D94_07835</name>
</gene>
<keyword evidence="5" id="KW-1185">Reference proteome</keyword>
<dbReference type="PROSITE" id="PS51071">
    <property type="entry name" value="HTH_RPIR"/>
    <property type="match status" value="1"/>
</dbReference>
<evidence type="ECO:0000256" key="1">
    <source>
        <dbReference type="SAM" id="MobiDB-lite"/>
    </source>
</evidence>
<dbReference type="KEGG" id="moj:D7D94_07835"/>
<dbReference type="InterPro" id="IPR039422">
    <property type="entry name" value="MarR/SlyA-like"/>
</dbReference>
<dbReference type="EMBL" id="CP032550">
    <property type="protein sequence ID" value="QGU27586.1"/>
    <property type="molecule type" value="Genomic_DNA"/>
</dbReference>
<dbReference type="Proteomes" id="UP000422989">
    <property type="component" value="Chromosome"/>
</dbReference>
<dbReference type="GO" id="GO:0006950">
    <property type="term" value="P:response to stress"/>
    <property type="evidence" value="ECO:0007669"/>
    <property type="project" value="TreeGrafter"/>
</dbReference>
<dbReference type="Pfam" id="PF12802">
    <property type="entry name" value="MarR_2"/>
    <property type="match status" value="1"/>
</dbReference>
<feature type="domain" description="HTH marR-type" evidence="2">
    <location>
        <begin position="69"/>
        <end position="201"/>
    </location>
</feature>
<feature type="region of interest" description="Disordered" evidence="1">
    <location>
        <begin position="1"/>
        <end position="26"/>
    </location>
</feature>
<dbReference type="Gene3D" id="1.10.10.10">
    <property type="entry name" value="Winged helix-like DNA-binding domain superfamily/Winged helix DNA-binding domain"/>
    <property type="match status" value="1"/>
</dbReference>
<name>A0A6I6DTZ0_9MICO</name>
<accession>A0A6I6DTZ0</accession>
<dbReference type="OrthoDB" id="5111571at2"/>
<dbReference type="InterPro" id="IPR036388">
    <property type="entry name" value="WH-like_DNA-bd_sf"/>
</dbReference>
<evidence type="ECO:0000313" key="4">
    <source>
        <dbReference type="EMBL" id="QGU27586.1"/>
    </source>
</evidence>